<protein>
    <submittedName>
        <fullName evidence="2">Uncharacterized protein</fullName>
    </submittedName>
</protein>
<name>A0ABR7M882_9BACT</name>
<evidence type="ECO:0000256" key="1">
    <source>
        <dbReference type="SAM" id="MobiDB-lite"/>
    </source>
</evidence>
<organism evidence="2 3">
    <name type="scientific">Flavihumibacter stibioxidans</name>
    <dbReference type="NCBI Taxonomy" id="1834163"/>
    <lineage>
        <taxon>Bacteria</taxon>
        <taxon>Pseudomonadati</taxon>
        <taxon>Bacteroidota</taxon>
        <taxon>Chitinophagia</taxon>
        <taxon>Chitinophagales</taxon>
        <taxon>Chitinophagaceae</taxon>
        <taxon>Flavihumibacter</taxon>
    </lineage>
</organism>
<comment type="caution">
    <text evidence="2">The sequence shown here is derived from an EMBL/GenBank/DDBJ whole genome shotgun (WGS) entry which is preliminary data.</text>
</comment>
<reference evidence="2 3" key="1">
    <citation type="submission" date="2016-07" db="EMBL/GenBank/DDBJ databases">
        <title>Genome analysis of Flavihumibacter stibioxidans YS-17.</title>
        <authorList>
            <person name="Shi K."/>
            <person name="Han Y."/>
            <person name="Wang G."/>
        </authorList>
    </citation>
    <scope>NUCLEOTIDE SEQUENCE [LARGE SCALE GENOMIC DNA]</scope>
    <source>
        <strain evidence="2 3">YS-17</strain>
    </source>
</reference>
<evidence type="ECO:0000313" key="2">
    <source>
        <dbReference type="EMBL" id="MBC6491182.1"/>
    </source>
</evidence>
<sequence length="88" mass="9690">MGLSNTAWPGNSTPATSTLNNRSRPVEEVAIEKVQYHKDETMLTILLPANGNEKTELRLVEITGWQKPCLCESERPDARHLPVTGCSG</sequence>
<evidence type="ECO:0000313" key="3">
    <source>
        <dbReference type="Proteomes" id="UP000765802"/>
    </source>
</evidence>
<feature type="compositionally biased region" description="Polar residues" evidence="1">
    <location>
        <begin position="1"/>
        <end position="23"/>
    </location>
</feature>
<dbReference type="Proteomes" id="UP000765802">
    <property type="component" value="Unassembled WGS sequence"/>
</dbReference>
<proteinExistence type="predicted"/>
<keyword evidence="3" id="KW-1185">Reference proteome</keyword>
<dbReference type="EMBL" id="MBUA01000012">
    <property type="protein sequence ID" value="MBC6491182.1"/>
    <property type="molecule type" value="Genomic_DNA"/>
</dbReference>
<accession>A0ABR7M882</accession>
<gene>
    <name evidence="2" type="ORF">BC349_09075</name>
</gene>
<feature type="region of interest" description="Disordered" evidence="1">
    <location>
        <begin position="1"/>
        <end position="24"/>
    </location>
</feature>